<feature type="domain" description="Knr4/Smi1-like" evidence="1">
    <location>
        <begin position="8"/>
        <end position="119"/>
    </location>
</feature>
<comment type="caution">
    <text evidence="2">The sequence shown here is derived from an EMBL/GenBank/DDBJ whole genome shotgun (WGS) entry which is preliminary data.</text>
</comment>
<dbReference type="EMBL" id="RYYV01000004">
    <property type="protein sequence ID" value="RUL77504.1"/>
    <property type="molecule type" value="Genomic_DNA"/>
</dbReference>
<proteinExistence type="predicted"/>
<protein>
    <submittedName>
        <fullName evidence="2">SMI1/KNR4 family protein</fullName>
    </submittedName>
</protein>
<dbReference type="Proteomes" id="UP000274358">
    <property type="component" value="Unassembled WGS sequence"/>
</dbReference>
<accession>A0A3S0S1B1</accession>
<dbReference type="OrthoDB" id="980721at2"/>
<dbReference type="InterPro" id="IPR018958">
    <property type="entry name" value="Knr4/Smi1-like_dom"/>
</dbReference>
<dbReference type="Pfam" id="PF09346">
    <property type="entry name" value="SMI1_KNR4"/>
    <property type="match status" value="1"/>
</dbReference>
<dbReference type="RefSeq" id="WP_126683899.1">
    <property type="nucleotide sequence ID" value="NZ_RYYV01000004.1"/>
</dbReference>
<evidence type="ECO:0000313" key="3">
    <source>
        <dbReference type="Proteomes" id="UP000274358"/>
    </source>
</evidence>
<reference evidence="2 3" key="1">
    <citation type="submission" date="2018-12" db="EMBL/GenBank/DDBJ databases">
        <title>Dyella dinghuensis sp. nov. DHOA06 and Dyella choica sp. nov. 4M-K27, isolated from forest soil.</title>
        <authorList>
            <person name="Qiu L.-H."/>
            <person name="Gao Z.-H."/>
        </authorList>
    </citation>
    <scope>NUCLEOTIDE SEQUENCE [LARGE SCALE GENOMIC DNA]</scope>
    <source>
        <strain evidence="2 3">4M-K27</strain>
    </source>
</reference>
<evidence type="ECO:0000313" key="2">
    <source>
        <dbReference type="EMBL" id="RUL77504.1"/>
    </source>
</evidence>
<dbReference type="SUPFAM" id="SSF160631">
    <property type="entry name" value="SMI1/KNR4-like"/>
    <property type="match status" value="1"/>
</dbReference>
<name>A0A3S0S1B1_9GAMM</name>
<dbReference type="Gene3D" id="3.40.1580.10">
    <property type="entry name" value="SMI1/KNR4-like"/>
    <property type="match status" value="1"/>
</dbReference>
<dbReference type="AlphaFoldDB" id="A0A3S0S1B1"/>
<dbReference type="InterPro" id="IPR037883">
    <property type="entry name" value="Knr4/Smi1-like_sf"/>
</dbReference>
<gene>
    <name evidence="2" type="ORF">EKH80_06325</name>
</gene>
<keyword evidence="3" id="KW-1185">Reference proteome</keyword>
<evidence type="ECO:0000259" key="1">
    <source>
        <dbReference type="Pfam" id="PF09346"/>
    </source>
</evidence>
<sequence length="148" mass="16851">MQNSPPLGVTEELIAKAEAELNVRFPDELRETWKVFNCNEVKGGWRIFPVFDPNNPRKTCNSITYENTKGVWGRLVMTQGLLAIAENGTGNQLVLKVVDGRARPEIFHWHHETQQLSVWKPGISSIKAAAIKTRETVLRLQEKFRPKS</sequence>
<organism evidence="2 3">
    <name type="scientific">Dyella choica</name>
    <dbReference type="NCBI Taxonomy" id="1927959"/>
    <lineage>
        <taxon>Bacteria</taxon>
        <taxon>Pseudomonadati</taxon>
        <taxon>Pseudomonadota</taxon>
        <taxon>Gammaproteobacteria</taxon>
        <taxon>Lysobacterales</taxon>
        <taxon>Rhodanobacteraceae</taxon>
        <taxon>Dyella</taxon>
    </lineage>
</organism>